<evidence type="ECO:0000256" key="1">
    <source>
        <dbReference type="ARBA" id="ARBA00022723"/>
    </source>
</evidence>
<feature type="compositionally biased region" description="Low complexity" evidence="5">
    <location>
        <begin position="433"/>
        <end position="456"/>
    </location>
</feature>
<keyword evidence="3" id="KW-0862">Zinc</keyword>
<feature type="compositionally biased region" description="Polar residues" evidence="5">
    <location>
        <begin position="24"/>
        <end position="33"/>
    </location>
</feature>
<feature type="compositionally biased region" description="Basic and acidic residues" evidence="5">
    <location>
        <begin position="128"/>
        <end position="147"/>
    </location>
</feature>
<dbReference type="SUPFAM" id="SSF57667">
    <property type="entry name" value="beta-beta-alpha zinc fingers"/>
    <property type="match status" value="1"/>
</dbReference>
<dbReference type="PANTHER" id="PTHR47251">
    <property type="entry name" value="FINGER DOMAIN PROTEIN, PUTATIVE (AFU_ORTHOLOGUE AFUA_3G04180)-RELATED"/>
    <property type="match status" value="1"/>
</dbReference>
<feature type="region of interest" description="Disordered" evidence="5">
    <location>
        <begin position="190"/>
        <end position="225"/>
    </location>
</feature>
<dbReference type="SMART" id="SM00443">
    <property type="entry name" value="G_patch"/>
    <property type="match status" value="1"/>
</dbReference>
<proteinExistence type="predicted"/>
<feature type="compositionally biased region" description="Low complexity" evidence="5">
    <location>
        <begin position="415"/>
        <end position="425"/>
    </location>
</feature>
<evidence type="ECO:0000259" key="6">
    <source>
        <dbReference type="PROSITE" id="PS50157"/>
    </source>
</evidence>
<evidence type="ECO:0000256" key="4">
    <source>
        <dbReference type="PROSITE-ProRule" id="PRU00042"/>
    </source>
</evidence>
<feature type="compositionally biased region" description="Basic and acidic residues" evidence="5">
    <location>
        <begin position="209"/>
        <end position="225"/>
    </location>
</feature>
<dbReference type="Proteomes" id="UP000294933">
    <property type="component" value="Unassembled WGS sequence"/>
</dbReference>
<dbReference type="GO" id="GO:0003676">
    <property type="term" value="F:nucleic acid binding"/>
    <property type="evidence" value="ECO:0007669"/>
    <property type="project" value="InterPro"/>
</dbReference>
<keyword evidence="2 4" id="KW-0863">Zinc-finger</keyword>
<dbReference type="PROSITE" id="PS50157">
    <property type="entry name" value="ZINC_FINGER_C2H2_2"/>
    <property type="match status" value="1"/>
</dbReference>
<gene>
    <name evidence="8" type="ORF">BD410DRAFT_893550</name>
</gene>
<feature type="region of interest" description="Disordered" evidence="5">
    <location>
        <begin position="126"/>
        <end position="147"/>
    </location>
</feature>
<dbReference type="GO" id="GO:0008270">
    <property type="term" value="F:zinc ion binding"/>
    <property type="evidence" value="ECO:0007669"/>
    <property type="project" value="UniProtKB-KW"/>
</dbReference>
<dbReference type="Pfam" id="PF12171">
    <property type="entry name" value="zf-C2H2_jaz"/>
    <property type="match status" value="1"/>
</dbReference>
<organism evidence="8 9">
    <name type="scientific">Rickenella mellea</name>
    <dbReference type="NCBI Taxonomy" id="50990"/>
    <lineage>
        <taxon>Eukaryota</taxon>
        <taxon>Fungi</taxon>
        <taxon>Dikarya</taxon>
        <taxon>Basidiomycota</taxon>
        <taxon>Agaricomycotina</taxon>
        <taxon>Agaricomycetes</taxon>
        <taxon>Hymenochaetales</taxon>
        <taxon>Rickenellaceae</taxon>
        <taxon>Rickenella</taxon>
    </lineage>
</organism>
<reference evidence="8 9" key="1">
    <citation type="submission" date="2018-06" db="EMBL/GenBank/DDBJ databases">
        <title>A transcriptomic atlas of mushroom development highlights an independent origin of complex multicellularity.</title>
        <authorList>
            <consortium name="DOE Joint Genome Institute"/>
            <person name="Krizsan K."/>
            <person name="Almasi E."/>
            <person name="Merenyi Z."/>
            <person name="Sahu N."/>
            <person name="Viragh M."/>
            <person name="Koszo T."/>
            <person name="Mondo S."/>
            <person name="Kiss B."/>
            <person name="Balint B."/>
            <person name="Kues U."/>
            <person name="Barry K."/>
            <person name="Hegedus J.C."/>
            <person name="Henrissat B."/>
            <person name="Johnson J."/>
            <person name="Lipzen A."/>
            <person name="Ohm R."/>
            <person name="Nagy I."/>
            <person name="Pangilinan J."/>
            <person name="Yan J."/>
            <person name="Xiong Y."/>
            <person name="Grigoriev I.V."/>
            <person name="Hibbett D.S."/>
            <person name="Nagy L.G."/>
        </authorList>
    </citation>
    <scope>NUCLEOTIDE SEQUENCE [LARGE SCALE GENOMIC DNA]</scope>
    <source>
        <strain evidence="8 9">SZMC22713</strain>
    </source>
</reference>
<evidence type="ECO:0000313" key="8">
    <source>
        <dbReference type="EMBL" id="TDL28561.1"/>
    </source>
</evidence>
<keyword evidence="9" id="KW-1185">Reference proteome</keyword>
<feature type="region of interest" description="Disordered" evidence="5">
    <location>
        <begin position="291"/>
        <end position="502"/>
    </location>
</feature>
<sequence length="502" mass="54261">MDRWNAIQLERKRARSDGDDSSEDNISLVSRSPSPQPAQDVEMTDLHLYDEHISGDFMEVVTVETKIKSSNKGFAMLAKLGWKEGQPLGISGEGRVDPIPFTLKNDLTGLGKINQDVKMIETTVSQRRGLDSERMRKETEEQRKRREDAVAQKAAVDIEISSVLKAFYCALCDKQFKNVAQYDEHTNSYAHHHKARTKDMQANHPLKQGGKEETERRKEKERKREAKELKKIAAAAGVKIAVPQTSFAVVGTSATPTSEVKGSKPGWAAVSSATSTPAAYLEKMTTEPLAGFSQATGSGSGWQTISQQSPPSPSTAPNFRAGGWETLPSPTESSAPHPIPPSPRNPPPPPPPSDEPPPPPPPRSGWSADPLPPKRPGWNTFPLANPSQQTSRSGWSAVSSAVSAGQLEPARGGWSAISTTTSSTAPPHPPSRPESSIPRTGSWATSTNATNVTSSSDKGPSSVLDQQNLPKSPTSRNDRAANEPQPGKSWRQFQKGRGGGRR</sequence>
<feature type="compositionally biased region" description="Low complexity" evidence="5">
    <location>
        <begin position="391"/>
        <end position="405"/>
    </location>
</feature>
<dbReference type="Pfam" id="PF01585">
    <property type="entry name" value="G-patch"/>
    <property type="match status" value="1"/>
</dbReference>
<evidence type="ECO:0008006" key="10">
    <source>
        <dbReference type="Google" id="ProtNLM"/>
    </source>
</evidence>
<feature type="compositionally biased region" description="Polar residues" evidence="5">
    <location>
        <begin position="293"/>
        <end position="305"/>
    </location>
</feature>
<feature type="domain" description="C2H2-type" evidence="6">
    <location>
        <begin position="167"/>
        <end position="197"/>
    </location>
</feature>
<dbReference type="InterPro" id="IPR000467">
    <property type="entry name" value="G_patch_dom"/>
</dbReference>
<keyword evidence="1" id="KW-0479">Metal-binding</keyword>
<feature type="compositionally biased region" description="Polar residues" evidence="5">
    <location>
        <begin position="457"/>
        <end position="475"/>
    </location>
</feature>
<dbReference type="PROSITE" id="PS50174">
    <property type="entry name" value="G_PATCH"/>
    <property type="match status" value="1"/>
</dbReference>
<dbReference type="PROSITE" id="PS00028">
    <property type="entry name" value="ZINC_FINGER_C2H2_1"/>
    <property type="match status" value="1"/>
</dbReference>
<feature type="compositionally biased region" description="Basic and acidic residues" evidence="5">
    <location>
        <begin position="1"/>
        <end position="18"/>
    </location>
</feature>
<dbReference type="PANTHER" id="PTHR47251:SF1">
    <property type="entry name" value="FINGER DOMAIN PROTEIN, PUTATIVE (AFU_ORTHOLOGUE AFUA_3G04180)-RELATED"/>
    <property type="match status" value="1"/>
</dbReference>
<dbReference type="STRING" id="50990.A0A4Y7QMU6"/>
<dbReference type="AlphaFoldDB" id="A0A4Y7QMU6"/>
<dbReference type="EMBL" id="ML170157">
    <property type="protein sequence ID" value="TDL28561.1"/>
    <property type="molecule type" value="Genomic_DNA"/>
</dbReference>
<evidence type="ECO:0000256" key="3">
    <source>
        <dbReference type="ARBA" id="ARBA00022833"/>
    </source>
</evidence>
<dbReference type="OrthoDB" id="4822at2759"/>
<evidence type="ECO:0000256" key="5">
    <source>
        <dbReference type="SAM" id="MobiDB-lite"/>
    </source>
</evidence>
<protein>
    <recommendedName>
        <fullName evidence="10">G-patch domain-containing protein</fullName>
    </recommendedName>
</protein>
<dbReference type="InterPro" id="IPR013087">
    <property type="entry name" value="Znf_C2H2_type"/>
</dbReference>
<dbReference type="VEuPathDB" id="FungiDB:BD410DRAFT_893550"/>
<feature type="domain" description="G-patch" evidence="7">
    <location>
        <begin position="69"/>
        <end position="115"/>
    </location>
</feature>
<evidence type="ECO:0000256" key="2">
    <source>
        <dbReference type="ARBA" id="ARBA00022771"/>
    </source>
</evidence>
<name>A0A4Y7QMU6_9AGAM</name>
<feature type="compositionally biased region" description="Pro residues" evidence="5">
    <location>
        <begin position="337"/>
        <end position="363"/>
    </location>
</feature>
<evidence type="ECO:0000313" key="9">
    <source>
        <dbReference type="Proteomes" id="UP000294933"/>
    </source>
</evidence>
<feature type="region of interest" description="Disordered" evidence="5">
    <location>
        <begin position="1"/>
        <end position="40"/>
    </location>
</feature>
<dbReference type="InterPro" id="IPR022755">
    <property type="entry name" value="Znf_C2H2_jaz"/>
</dbReference>
<dbReference type="InterPro" id="IPR036236">
    <property type="entry name" value="Znf_C2H2_sf"/>
</dbReference>
<evidence type="ECO:0000259" key="7">
    <source>
        <dbReference type="PROSITE" id="PS50174"/>
    </source>
</evidence>
<accession>A0A4Y7QMU6</accession>